<evidence type="ECO:0000256" key="5">
    <source>
        <dbReference type="ARBA" id="ARBA00023125"/>
    </source>
</evidence>
<evidence type="ECO:0000313" key="14">
    <source>
        <dbReference type="RefSeq" id="XP_024871964.1"/>
    </source>
</evidence>
<dbReference type="PROSITE" id="PS50112">
    <property type="entry name" value="PAS"/>
    <property type="match status" value="2"/>
</dbReference>
<dbReference type="GO" id="GO:0005737">
    <property type="term" value="C:cytoplasm"/>
    <property type="evidence" value="ECO:0007669"/>
    <property type="project" value="InterPro"/>
</dbReference>
<dbReference type="GO" id="GO:0046983">
    <property type="term" value="F:protein dimerization activity"/>
    <property type="evidence" value="ECO:0007669"/>
    <property type="project" value="InterPro"/>
</dbReference>
<dbReference type="SUPFAM" id="SSF47459">
    <property type="entry name" value="HLH, helix-loop-helix DNA-binding domain"/>
    <property type="match status" value="1"/>
</dbReference>
<dbReference type="GO" id="GO:0005667">
    <property type="term" value="C:transcription regulator complex"/>
    <property type="evidence" value="ECO:0007669"/>
    <property type="project" value="InterPro"/>
</dbReference>
<dbReference type="CDD" id="cd00130">
    <property type="entry name" value="PAS"/>
    <property type="match status" value="2"/>
</dbReference>
<dbReference type="Pfam" id="PF23171">
    <property type="entry name" value="bHLH_HIF1A"/>
    <property type="match status" value="1"/>
</dbReference>
<evidence type="ECO:0000256" key="9">
    <source>
        <dbReference type="ARBA" id="ARBA00023278"/>
    </source>
</evidence>
<feature type="domain" description="PAS" evidence="11">
    <location>
        <begin position="480"/>
        <end position="540"/>
    </location>
</feature>
<feature type="region of interest" description="Disordered" evidence="10">
    <location>
        <begin position="1351"/>
        <end position="1387"/>
    </location>
</feature>
<protein>
    <submittedName>
        <fullName evidence="14">Uncharacterized protein LOC112454682 isoform X1</fullName>
    </submittedName>
</protein>
<dbReference type="RefSeq" id="XP_024871964.1">
    <property type="nucleotide sequence ID" value="XM_025016196.1"/>
</dbReference>
<dbReference type="Pfam" id="PF00989">
    <property type="entry name" value="PAS"/>
    <property type="match status" value="1"/>
</dbReference>
<evidence type="ECO:0000256" key="3">
    <source>
        <dbReference type="ARBA" id="ARBA00022843"/>
    </source>
</evidence>
<keyword evidence="5" id="KW-0238">DNA-binding</keyword>
<evidence type="ECO:0000259" key="12">
    <source>
        <dbReference type="PROSITE" id="PS50888"/>
    </source>
</evidence>
<evidence type="ECO:0000256" key="7">
    <source>
        <dbReference type="ARBA" id="ARBA00023163"/>
    </source>
</evidence>
<dbReference type="InterPro" id="IPR011598">
    <property type="entry name" value="bHLH_dom"/>
</dbReference>
<dbReference type="GO" id="GO:0005634">
    <property type="term" value="C:nucleus"/>
    <property type="evidence" value="ECO:0007669"/>
    <property type="project" value="UniProtKB-SubCell"/>
</dbReference>
<dbReference type="PROSITE" id="PS50888">
    <property type="entry name" value="BHLH"/>
    <property type="match status" value="1"/>
</dbReference>
<dbReference type="NCBIfam" id="TIGR00229">
    <property type="entry name" value="sensory_box"/>
    <property type="match status" value="1"/>
</dbReference>
<keyword evidence="4" id="KW-0805">Transcription regulation</keyword>
<keyword evidence="6" id="KW-0010">Activator</keyword>
<feature type="compositionally biased region" description="Acidic residues" evidence="10">
    <location>
        <begin position="794"/>
        <end position="807"/>
    </location>
</feature>
<evidence type="ECO:0000256" key="1">
    <source>
        <dbReference type="ARBA" id="ARBA00004123"/>
    </source>
</evidence>
<dbReference type="InterPro" id="IPR000014">
    <property type="entry name" value="PAS"/>
</dbReference>
<dbReference type="InterPro" id="IPR035965">
    <property type="entry name" value="PAS-like_dom_sf"/>
</dbReference>
<dbReference type="Pfam" id="PF08447">
    <property type="entry name" value="PAS_3"/>
    <property type="match status" value="1"/>
</dbReference>
<keyword evidence="9" id="KW-0379">Hydroxylation</keyword>
<dbReference type="Gene3D" id="3.30.450.20">
    <property type="entry name" value="PAS domain"/>
    <property type="match status" value="2"/>
</dbReference>
<dbReference type="PRINTS" id="PR00785">
    <property type="entry name" value="NCTRNSLOCATR"/>
</dbReference>
<feature type="region of interest" description="Disordered" evidence="10">
    <location>
        <begin position="1088"/>
        <end position="1113"/>
    </location>
</feature>
<sequence length="1512" mass="165986">MNARLHEMEEERRGGKAREEDGNIILGDGRQQRGRCSDLRDWIGKASGYVGVDARHMARGNGIDFPSRELLKPPPSSYGPAIAFSNVNVLPGNIAAPSSSLTSHAGDNTRSRACDIGTTSCSTMRFPYASGLSCNVACSNAPATSCNIASATCNVASAGADCDDPVETRWFRNDGHLADPQSGTRAANTAASRTCQLGPIDVEDLAMYFDPPTDGCKPLSAGNRAIYSRRSRYAQAARMDQPREYRRDLDFRDLPSCDLAPNHLRTCDMGPSTLGYCDLGYSDLRLRDSPFCDPRLSDSQFCDVNSHAAHPCEEQPRESGQYDLGQGGPGPGNWFCNNCPELFNFCSEDRWLQCPASDRCPLYDTSYAYGTPVLPPCMYDNGYDDNDNLHHGYVEDEQLLENYLSNEKRKERSRDAARCRRSRETDIFTELAAALPVAPEQAALLDKASVMRLAIAFLKVRAIVDSIPVSLAKSELSAKTDKLFPKALNGFMLVLSSDGNMVYLSENVRDYLGVSQMDMMGQSVYEYSHPCDHDELRECLSSKSTDTDEKRGRNFFLRLKCTLTNKGRKVNLKSASYKVIHCTGRLTNIRDSNVNSMEVDSEERQKEDEDAVQDTGISLVLVGSPIPHPSNIEIPLGRYTFLSKHSLSMKFTYADEKLAEYFGWNSEELMGQSVFDFYHILDNLRLNKCFKCLFSKGQCETEAYRFLSKQGGYAWVVTQATLIHCSKQQKPISVVCVNYILSGIEHEDEVYSARQLAVHDSGADLVKIEKPLPVLVPSGGGAVSTTDSSQVSLNDEEETLAEESAIDDESRSDDRPFAVTASIFRSANGKTGCKDVSQKDGALPKHVQEQKAFVQALKESLEESIKESLKENDEPAAADCRQSLTKKTSFIFQDKPTVVRDSSDSAGHRDRPQSVTRHLFAPLVQQQEQQQQQQEQPQLSCRPQTATASIFAPRTEDMNKGFLYFSEDHPGVTMLKDEPDDLTHLAPTAGDVCVPLEDTPFLSDMLDEIFSNDHYSCPLLSPGDPLTPELRSADLSGSLKDADLVDATSRTKDAVDRLADSDPFMYGDSPGSPCGIDPSAVLPSLSKYRQSPERSMDSLGSPTGGSGGDGLSEDEMLMLGISDSIGDEELALRAPYIPMSDQDEALELLMNDDMVMWSSSQSADKVSSKWLLDDREQRNSESSLAQLLRTDQAVSRRYNDHGGGLLNPTQLLGQTPRKNTIFESDRWSSNQERPNKRIHSGFNMDSESEYKRLKCDDSSFERINLEDTLLTKQQRLSTTLHKKSLPSLGNTCGSQLLRRLVSSQIPSIASQATTLSDIDGDIRGDGERRRGDILKQRARVLDDLIDLVEAEGDRGGGGGGGENRSSIDDGLDKIDTTSRRRNPSCGTGGSSVLMNLLVSGCDDPLINSRNVPTLLPRNLTTPLSVNVDNQMVPHCGNADVISLPDHLSPDTRKHLIGPFTGNGGDGSTTPIVSPTTSAMVSFDGFDYDASAGLLEVGPDVLGNLLLGDRNLV</sequence>
<dbReference type="FunFam" id="3.30.450.20:FF:000015">
    <property type="entry name" value="Hypoxia-inducible factor 1-alpha isoform 1"/>
    <property type="match status" value="1"/>
</dbReference>
<dbReference type="GeneID" id="112454682"/>
<dbReference type="GO" id="GO:0000981">
    <property type="term" value="F:DNA-binding transcription factor activity, RNA polymerase II-specific"/>
    <property type="evidence" value="ECO:0007669"/>
    <property type="project" value="TreeGrafter"/>
</dbReference>
<dbReference type="PANTHER" id="PTHR23043">
    <property type="entry name" value="HYPOXIA-INDUCIBLE FACTOR 1 ALPHA"/>
    <property type="match status" value="1"/>
</dbReference>
<dbReference type="SMART" id="SM00091">
    <property type="entry name" value="PAS"/>
    <property type="match status" value="2"/>
</dbReference>
<feature type="domain" description="PAS" evidence="11">
    <location>
        <begin position="650"/>
        <end position="697"/>
    </location>
</feature>
<dbReference type="GO" id="GO:0071456">
    <property type="term" value="P:cellular response to hypoxia"/>
    <property type="evidence" value="ECO:0007669"/>
    <property type="project" value="TreeGrafter"/>
</dbReference>
<evidence type="ECO:0000256" key="10">
    <source>
        <dbReference type="SAM" id="MobiDB-lite"/>
    </source>
</evidence>
<dbReference type="InterPro" id="IPR013767">
    <property type="entry name" value="PAS_fold"/>
</dbReference>
<keyword evidence="8" id="KW-0539">Nucleus</keyword>
<dbReference type="GO" id="GO:0045944">
    <property type="term" value="P:positive regulation of transcription by RNA polymerase II"/>
    <property type="evidence" value="ECO:0007669"/>
    <property type="project" value="UniProtKB-ARBA"/>
</dbReference>
<gene>
    <name evidence="14" type="primary">LOC112454682</name>
</gene>
<dbReference type="InterPro" id="IPR013655">
    <property type="entry name" value="PAS_fold_3"/>
</dbReference>
<accession>A0A6J1PQG9</accession>
<dbReference type="SMART" id="SM00353">
    <property type="entry name" value="HLH"/>
    <property type="match status" value="1"/>
</dbReference>
<organism evidence="13 14">
    <name type="scientific">Temnothorax curvispinosus</name>
    <dbReference type="NCBI Taxonomy" id="300111"/>
    <lineage>
        <taxon>Eukaryota</taxon>
        <taxon>Metazoa</taxon>
        <taxon>Ecdysozoa</taxon>
        <taxon>Arthropoda</taxon>
        <taxon>Hexapoda</taxon>
        <taxon>Insecta</taxon>
        <taxon>Pterygota</taxon>
        <taxon>Neoptera</taxon>
        <taxon>Endopterygota</taxon>
        <taxon>Hymenoptera</taxon>
        <taxon>Apocrita</taxon>
        <taxon>Aculeata</taxon>
        <taxon>Formicoidea</taxon>
        <taxon>Formicidae</taxon>
        <taxon>Myrmicinae</taxon>
        <taxon>Temnothorax</taxon>
    </lineage>
</organism>
<feature type="region of interest" description="Disordered" evidence="10">
    <location>
        <begin position="779"/>
        <end position="814"/>
    </location>
</feature>
<dbReference type="OrthoDB" id="6021714at2759"/>
<proteinExistence type="predicted"/>
<feature type="compositionally biased region" description="Low complexity" evidence="10">
    <location>
        <begin position="925"/>
        <end position="938"/>
    </location>
</feature>
<keyword evidence="2" id="KW-0677">Repeat</keyword>
<keyword evidence="3" id="KW-0832">Ubl conjugation</keyword>
<evidence type="ECO:0000256" key="2">
    <source>
        <dbReference type="ARBA" id="ARBA00022737"/>
    </source>
</evidence>
<reference evidence="14" key="1">
    <citation type="submission" date="2025-08" db="UniProtKB">
        <authorList>
            <consortium name="RefSeq"/>
        </authorList>
    </citation>
    <scope>IDENTIFICATION</scope>
    <source>
        <tissue evidence="14">Whole body</tissue>
    </source>
</reference>
<feature type="region of interest" description="Disordered" evidence="10">
    <location>
        <begin position="1"/>
        <end position="21"/>
    </location>
</feature>
<evidence type="ECO:0000256" key="6">
    <source>
        <dbReference type="ARBA" id="ARBA00023159"/>
    </source>
</evidence>
<dbReference type="GO" id="GO:0000977">
    <property type="term" value="F:RNA polymerase II transcription regulatory region sequence-specific DNA binding"/>
    <property type="evidence" value="ECO:0007669"/>
    <property type="project" value="TreeGrafter"/>
</dbReference>
<feature type="compositionally biased region" description="Polar residues" evidence="10">
    <location>
        <begin position="783"/>
        <end position="793"/>
    </location>
</feature>
<keyword evidence="13" id="KW-1185">Reference proteome</keyword>
<feature type="compositionally biased region" description="Basic and acidic residues" evidence="10">
    <location>
        <begin position="1365"/>
        <end position="1378"/>
    </location>
</feature>
<dbReference type="InterPro" id="IPR036638">
    <property type="entry name" value="HLH_DNA-bd_sf"/>
</dbReference>
<comment type="subcellular location">
    <subcellularLocation>
        <location evidence="1">Nucleus</location>
    </subcellularLocation>
</comment>
<evidence type="ECO:0000259" key="11">
    <source>
        <dbReference type="PROSITE" id="PS50112"/>
    </source>
</evidence>
<dbReference type="SUPFAM" id="SSF55785">
    <property type="entry name" value="PYP-like sensor domain (PAS domain)"/>
    <property type="match status" value="2"/>
</dbReference>
<dbReference type="CTD" id="43580"/>
<feature type="domain" description="BHLH" evidence="12">
    <location>
        <begin position="408"/>
        <end position="461"/>
    </location>
</feature>
<dbReference type="PANTHER" id="PTHR23043:SF17">
    <property type="entry name" value="PROTEIN SIMILAR"/>
    <property type="match status" value="1"/>
</dbReference>
<name>A0A6J1PQG9_9HYME</name>
<evidence type="ECO:0000256" key="8">
    <source>
        <dbReference type="ARBA" id="ARBA00023242"/>
    </source>
</evidence>
<evidence type="ECO:0000256" key="4">
    <source>
        <dbReference type="ARBA" id="ARBA00023015"/>
    </source>
</evidence>
<feature type="region of interest" description="Disordered" evidence="10">
    <location>
        <begin position="925"/>
        <end position="945"/>
    </location>
</feature>
<dbReference type="Proteomes" id="UP000504618">
    <property type="component" value="Unplaced"/>
</dbReference>
<keyword evidence="7" id="KW-0804">Transcription</keyword>
<evidence type="ECO:0000313" key="13">
    <source>
        <dbReference type="Proteomes" id="UP000504618"/>
    </source>
</evidence>
<dbReference type="InterPro" id="IPR001067">
    <property type="entry name" value="Nuc_translocat"/>
</dbReference>